<dbReference type="PANTHER" id="PTHR11661:SF1">
    <property type="entry name" value="LARGE RIBOSOMAL SUBUNIT PROTEIN UL11M"/>
    <property type="match status" value="1"/>
</dbReference>
<dbReference type="GO" id="GO:0003735">
    <property type="term" value="F:structural constituent of ribosome"/>
    <property type="evidence" value="ECO:0007669"/>
    <property type="project" value="InterPro"/>
</dbReference>
<dbReference type="InterPro" id="IPR020783">
    <property type="entry name" value="Ribosomal_uL11_C"/>
</dbReference>
<feature type="domain" description="Large ribosomal subunit protein uL11 N-terminal" evidence="8">
    <location>
        <begin position="98"/>
        <end position="133"/>
    </location>
</feature>
<dbReference type="GO" id="GO:0070180">
    <property type="term" value="F:large ribosomal subunit rRNA binding"/>
    <property type="evidence" value="ECO:0007669"/>
    <property type="project" value="TreeGrafter"/>
</dbReference>
<evidence type="ECO:0000256" key="3">
    <source>
        <dbReference type="ARBA" id="ARBA00023274"/>
    </source>
</evidence>
<reference evidence="9 10" key="1">
    <citation type="journal article" date="2017" name="Int. J. Parasitol.">
        <title>The genome of the protozoan parasite Cystoisospora suis and a reverse vaccinology approach to identify vaccine candidates.</title>
        <authorList>
            <person name="Palmieri N."/>
            <person name="Shrestha A."/>
            <person name="Ruttkowski B."/>
            <person name="Beck T."/>
            <person name="Vogl C."/>
            <person name="Tomley F."/>
            <person name="Blake D.P."/>
            <person name="Joachim A."/>
        </authorList>
    </citation>
    <scope>NUCLEOTIDE SEQUENCE [LARGE SCALE GENOMIC DNA]</scope>
    <source>
        <strain evidence="9 10">Wien I</strain>
    </source>
</reference>
<proteinExistence type="inferred from homology"/>
<dbReference type="VEuPathDB" id="ToxoDB:CSUI_002548"/>
<dbReference type="OrthoDB" id="1091498at2759"/>
<protein>
    <recommendedName>
        <fullName evidence="4">Large ribosomal subunit protein uL11m</fullName>
    </recommendedName>
</protein>
<evidence type="ECO:0000256" key="5">
    <source>
        <dbReference type="RuleBase" id="RU003978"/>
    </source>
</evidence>
<dbReference type="FunFam" id="1.10.10.250:FF:000003">
    <property type="entry name" value="Mitochondrial ribosomal protein L11"/>
    <property type="match status" value="1"/>
</dbReference>
<dbReference type="Pfam" id="PF00298">
    <property type="entry name" value="Ribosomal_L11"/>
    <property type="match status" value="1"/>
</dbReference>
<dbReference type="InterPro" id="IPR020784">
    <property type="entry name" value="Ribosomal_uL11_N"/>
</dbReference>
<evidence type="ECO:0000259" key="7">
    <source>
        <dbReference type="Pfam" id="PF00298"/>
    </source>
</evidence>
<keyword evidence="10" id="KW-1185">Reference proteome</keyword>
<dbReference type="EMBL" id="MIGC01001068">
    <property type="protein sequence ID" value="PHJ23593.1"/>
    <property type="molecule type" value="Genomic_DNA"/>
</dbReference>
<dbReference type="SUPFAM" id="SSF54747">
    <property type="entry name" value="Ribosomal L11/L12e N-terminal domain"/>
    <property type="match status" value="1"/>
</dbReference>
<dbReference type="SUPFAM" id="SSF46906">
    <property type="entry name" value="Ribosomal protein L11, C-terminal domain"/>
    <property type="match status" value="1"/>
</dbReference>
<evidence type="ECO:0000259" key="8">
    <source>
        <dbReference type="Pfam" id="PF03946"/>
    </source>
</evidence>
<dbReference type="Gene3D" id="3.30.1550.10">
    <property type="entry name" value="Ribosomal protein L11/L12, N-terminal domain"/>
    <property type="match status" value="1"/>
</dbReference>
<dbReference type="GO" id="GO:0005762">
    <property type="term" value="C:mitochondrial large ribosomal subunit"/>
    <property type="evidence" value="ECO:0007669"/>
    <property type="project" value="TreeGrafter"/>
</dbReference>
<dbReference type="GeneID" id="94425959"/>
<sequence length="248" mass="28272">MSLRPNTFLGNELKWVQEVADARSRNRREPETVVQVFFSISSRIEARRNGGYWKISAHYSGGDREALARHRTGTGTTRYPHCWKCLRSARLCNFFLVGINMMQFCKEFNARTAQVRPEVPLQVTIVPLTDRTYKFSIRAPSNVWFLLRAARCPMGSDSPGHQSVGNVTLKEIYHIAKCKSMDWPLIGMSMKGICKSLIGTARAAGIEVSRELLPEYHKRDYTDAEALEGMRKDMRQRKKAAKRASGKK</sequence>
<dbReference type="PANTHER" id="PTHR11661">
    <property type="entry name" value="60S RIBOSOMAL PROTEIN L12"/>
    <property type="match status" value="1"/>
</dbReference>
<dbReference type="SMART" id="SM00649">
    <property type="entry name" value="RL11"/>
    <property type="match status" value="1"/>
</dbReference>
<dbReference type="InterPro" id="IPR000911">
    <property type="entry name" value="Ribosomal_uL11"/>
</dbReference>
<dbReference type="Pfam" id="PF03946">
    <property type="entry name" value="Ribosomal_L11_N"/>
    <property type="match status" value="1"/>
</dbReference>
<keyword evidence="3 5" id="KW-0687">Ribonucleoprotein</keyword>
<comment type="caution">
    <text evidence="9">The sequence shown here is derived from an EMBL/GenBank/DDBJ whole genome shotgun (WGS) entry which is preliminary data.</text>
</comment>
<evidence type="ECO:0000256" key="4">
    <source>
        <dbReference type="ARBA" id="ARBA00040104"/>
    </source>
</evidence>
<feature type="region of interest" description="Disordered" evidence="6">
    <location>
        <begin position="229"/>
        <end position="248"/>
    </location>
</feature>
<feature type="compositionally biased region" description="Basic residues" evidence="6">
    <location>
        <begin position="234"/>
        <end position="248"/>
    </location>
</feature>
<name>A0A2C6L8T2_9APIC</name>
<evidence type="ECO:0000256" key="1">
    <source>
        <dbReference type="ARBA" id="ARBA00010537"/>
    </source>
</evidence>
<evidence type="ECO:0000256" key="6">
    <source>
        <dbReference type="SAM" id="MobiDB-lite"/>
    </source>
</evidence>
<evidence type="ECO:0000256" key="2">
    <source>
        <dbReference type="ARBA" id="ARBA00022980"/>
    </source>
</evidence>
<dbReference type="GO" id="GO:0006412">
    <property type="term" value="P:translation"/>
    <property type="evidence" value="ECO:0007669"/>
    <property type="project" value="InterPro"/>
</dbReference>
<dbReference type="Gene3D" id="1.10.10.250">
    <property type="entry name" value="Ribosomal protein L11, C-terminal domain"/>
    <property type="match status" value="1"/>
</dbReference>
<evidence type="ECO:0000313" key="10">
    <source>
        <dbReference type="Proteomes" id="UP000221165"/>
    </source>
</evidence>
<dbReference type="Proteomes" id="UP000221165">
    <property type="component" value="Unassembled WGS sequence"/>
</dbReference>
<dbReference type="RefSeq" id="XP_067925268.1">
    <property type="nucleotide sequence ID" value="XM_068062748.1"/>
</dbReference>
<dbReference type="InterPro" id="IPR036796">
    <property type="entry name" value="Ribosomal_uL11_N_sf"/>
</dbReference>
<dbReference type="InterPro" id="IPR036769">
    <property type="entry name" value="Ribosomal_uL11_C_sf"/>
</dbReference>
<dbReference type="CDD" id="cd00349">
    <property type="entry name" value="Ribosomal_L11"/>
    <property type="match status" value="1"/>
</dbReference>
<accession>A0A2C6L8T2</accession>
<comment type="similarity">
    <text evidence="1 5">Belongs to the universal ribosomal protein uL11 family.</text>
</comment>
<feature type="domain" description="Large ribosomal subunit protein uL11 C-terminal" evidence="7">
    <location>
        <begin position="140"/>
        <end position="208"/>
    </location>
</feature>
<dbReference type="AlphaFoldDB" id="A0A2C6L8T2"/>
<dbReference type="HAMAP" id="MF_00736">
    <property type="entry name" value="Ribosomal_uL11"/>
    <property type="match status" value="1"/>
</dbReference>
<evidence type="ECO:0000313" key="9">
    <source>
        <dbReference type="EMBL" id="PHJ23593.1"/>
    </source>
</evidence>
<gene>
    <name evidence="9" type="ORF">CSUI_002548</name>
</gene>
<keyword evidence="2 5" id="KW-0689">Ribosomal protein</keyword>
<organism evidence="9 10">
    <name type="scientific">Cystoisospora suis</name>
    <dbReference type="NCBI Taxonomy" id="483139"/>
    <lineage>
        <taxon>Eukaryota</taxon>
        <taxon>Sar</taxon>
        <taxon>Alveolata</taxon>
        <taxon>Apicomplexa</taxon>
        <taxon>Conoidasida</taxon>
        <taxon>Coccidia</taxon>
        <taxon>Eucoccidiorida</taxon>
        <taxon>Eimeriorina</taxon>
        <taxon>Sarcocystidae</taxon>
        <taxon>Cystoisospora</taxon>
    </lineage>
</organism>